<protein>
    <recommendedName>
        <fullName evidence="4">Secreted protein</fullName>
    </recommendedName>
</protein>
<dbReference type="OrthoDB" id="2501521at2759"/>
<evidence type="ECO:0000256" key="1">
    <source>
        <dbReference type="SAM" id="SignalP"/>
    </source>
</evidence>
<accession>A0A0L0W1L1</accession>
<feature type="chain" id="PRO_5005551007" description="Secreted protein" evidence="1">
    <location>
        <begin position="22"/>
        <end position="134"/>
    </location>
</feature>
<keyword evidence="3" id="KW-1185">Reference proteome</keyword>
<dbReference type="EMBL" id="AJIL01000009">
    <property type="protein sequence ID" value="KNF05145.1"/>
    <property type="molecule type" value="Genomic_DNA"/>
</dbReference>
<dbReference type="AlphaFoldDB" id="A0A0L0W1L1"/>
<dbReference type="Proteomes" id="UP000054564">
    <property type="component" value="Unassembled WGS sequence"/>
</dbReference>
<proteinExistence type="predicted"/>
<keyword evidence="1" id="KW-0732">Signal</keyword>
<reference evidence="3" key="1">
    <citation type="submission" date="2014-03" db="EMBL/GenBank/DDBJ databases">
        <title>The Genome Sequence of Puccinia striiformis f. sp. tritici PST-78.</title>
        <authorList>
            <consortium name="The Broad Institute Genome Sequencing Platform"/>
            <person name="Cuomo C."/>
            <person name="Hulbert S."/>
            <person name="Chen X."/>
            <person name="Walker B."/>
            <person name="Young S.K."/>
            <person name="Zeng Q."/>
            <person name="Gargeya S."/>
            <person name="Fitzgerald M."/>
            <person name="Haas B."/>
            <person name="Abouelleil A."/>
            <person name="Alvarado L."/>
            <person name="Arachchi H.M."/>
            <person name="Berlin A.M."/>
            <person name="Chapman S.B."/>
            <person name="Goldberg J."/>
            <person name="Griggs A."/>
            <person name="Gujja S."/>
            <person name="Hansen M."/>
            <person name="Howarth C."/>
            <person name="Imamovic A."/>
            <person name="Larimer J."/>
            <person name="McCowan C."/>
            <person name="Montmayeur A."/>
            <person name="Murphy C."/>
            <person name="Neiman D."/>
            <person name="Pearson M."/>
            <person name="Priest M."/>
            <person name="Roberts A."/>
            <person name="Saif S."/>
            <person name="Shea T."/>
            <person name="Sisk P."/>
            <person name="Sykes S."/>
            <person name="Wortman J."/>
            <person name="Nusbaum C."/>
            <person name="Birren B."/>
        </authorList>
    </citation>
    <scope>NUCLEOTIDE SEQUENCE [LARGE SCALE GENOMIC DNA]</scope>
    <source>
        <strain evidence="3">race PST-78</strain>
    </source>
</reference>
<gene>
    <name evidence="2" type="ORF">PSTG_01772</name>
</gene>
<sequence length="134" mass="14479">MNVFSSCLIFISLLNPLFSNAVRYIGKTPDVNLPGNKVHDYQKGGMRNYAVNGGSYACDTCDVFDATGCQPSAGASPPSTRTCDQWFKMTDQGILCEATCDNPKFNKSVVRYLCTGRDTKTGLKGCTGCMSTAF</sequence>
<feature type="signal peptide" evidence="1">
    <location>
        <begin position="1"/>
        <end position="21"/>
    </location>
</feature>
<evidence type="ECO:0000313" key="2">
    <source>
        <dbReference type="EMBL" id="KNF05145.1"/>
    </source>
</evidence>
<evidence type="ECO:0000313" key="3">
    <source>
        <dbReference type="Proteomes" id="UP000054564"/>
    </source>
</evidence>
<evidence type="ECO:0008006" key="4">
    <source>
        <dbReference type="Google" id="ProtNLM"/>
    </source>
</evidence>
<name>A0A0L0W1L1_9BASI</name>
<organism evidence="2 3">
    <name type="scientific">Puccinia striiformis f. sp. tritici PST-78</name>
    <dbReference type="NCBI Taxonomy" id="1165861"/>
    <lineage>
        <taxon>Eukaryota</taxon>
        <taxon>Fungi</taxon>
        <taxon>Dikarya</taxon>
        <taxon>Basidiomycota</taxon>
        <taxon>Pucciniomycotina</taxon>
        <taxon>Pucciniomycetes</taxon>
        <taxon>Pucciniales</taxon>
        <taxon>Pucciniaceae</taxon>
        <taxon>Puccinia</taxon>
    </lineage>
</organism>
<comment type="caution">
    <text evidence="2">The sequence shown here is derived from an EMBL/GenBank/DDBJ whole genome shotgun (WGS) entry which is preliminary data.</text>
</comment>